<dbReference type="Proteomes" id="UP001149079">
    <property type="component" value="Unassembled WGS sequence"/>
</dbReference>
<comment type="function">
    <text evidence="12">Component of the cytoplasmic LSM1-LSM7 complex which is involved in mRNA degradation.</text>
</comment>
<feature type="domain" description="Sm" evidence="14">
    <location>
        <begin position="121"/>
        <end position="196"/>
    </location>
</feature>
<dbReference type="GO" id="GO:0000932">
    <property type="term" value="C:P-body"/>
    <property type="evidence" value="ECO:0007669"/>
    <property type="project" value="UniProtKB-SubCell"/>
</dbReference>
<evidence type="ECO:0000256" key="9">
    <source>
        <dbReference type="ARBA" id="ARBA00056858"/>
    </source>
</evidence>
<reference evidence="15" key="1">
    <citation type="submission" date="2022-11" db="EMBL/GenBank/DDBJ databases">
        <authorList>
            <person name="Petersen C."/>
        </authorList>
    </citation>
    <scope>NUCLEOTIDE SEQUENCE</scope>
    <source>
        <strain evidence="15">IBT 22155</strain>
    </source>
</reference>
<reference evidence="15" key="2">
    <citation type="journal article" date="2023" name="IMA Fungus">
        <title>Comparative genomic study of the Penicillium genus elucidates a diverse pangenome and 15 lateral gene transfer events.</title>
        <authorList>
            <person name="Petersen C."/>
            <person name="Sorensen T."/>
            <person name="Nielsen M.R."/>
            <person name="Sondergaard T.E."/>
            <person name="Sorensen J.L."/>
            <person name="Fitzpatrick D.A."/>
            <person name="Frisvad J.C."/>
            <person name="Nielsen K.L."/>
        </authorList>
    </citation>
    <scope>NUCLEOTIDE SEQUENCE</scope>
    <source>
        <strain evidence="15">IBT 22155</strain>
    </source>
</reference>
<gene>
    <name evidence="12" type="primary">LSM1</name>
    <name evidence="15" type="ORF">N7515_007765</name>
</gene>
<evidence type="ECO:0000256" key="7">
    <source>
        <dbReference type="ARBA" id="ARBA00023274"/>
    </source>
</evidence>
<evidence type="ECO:0000256" key="8">
    <source>
        <dbReference type="ARBA" id="ARBA00025892"/>
    </source>
</evidence>
<dbReference type="GO" id="GO:1990726">
    <property type="term" value="C:Lsm1-7-Pat1 complex"/>
    <property type="evidence" value="ECO:0007669"/>
    <property type="project" value="TreeGrafter"/>
</dbReference>
<dbReference type="EMBL" id="JAPQKL010000006">
    <property type="protein sequence ID" value="KAJ5123940.1"/>
    <property type="molecule type" value="Genomic_DNA"/>
</dbReference>
<evidence type="ECO:0000256" key="6">
    <source>
        <dbReference type="ARBA" id="ARBA00023187"/>
    </source>
</evidence>
<keyword evidence="6" id="KW-0508">mRNA splicing</keyword>
<dbReference type="InterPro" id="IPR001163">
    <property type="entry name" value="Sm_dom_euk/arc"/>
</dbReference>
<evidence type="ECO:0000313" key="15">
    <source>
        <dbReference type="EMBL" id="KAJ5123940.1"/>
    </source>
</evidence>
<keyword evidence="4 12" id="KW-0507">mRNA processing</keyword>
<accession>A0A9W9KWQ1</accession>
<dbReference type="PANTHER" id="PTHR15588:SF8">
    <property type="entry name" value="U6 SNRNA-ASSOCIATED SM-LIKE PROTEIN LSM1"/>
    <property type="match status" value="1"/>
</dbReference>
<evidence type="ECO:0000313" key="16">
    <source>
        <dbReference type="Proteomes" id="UP001149079"/>
    </source>
</evidence>
<keyword evidence="3" id="KW-0597">Phosphoprotein</keyword>
<dbReference type="Gene3D" id="2.30.30.100">
    <property type="match status" value="1"/>
</dbReference>
<comment type="subunit">
    <text evidence="10">Interacts with SLBP; interaction with SLBP occurs when histone mRNA is being rapidly degraded during the S phase. LSm subunits form a heteromer with a donut shape.</text>
</comment>
<comment type="subcellular location">
    <subcellularLocation>
        <location evidence="12">Cytoplasm</location>
    </subcellularLocation>
    <subcellularLocation>
        <location evidence="12">Cytoplasm</location>
        <location evidence="12">P-body</location>
    </subcellularLocation>
</comment>
<dbReference type="GO" id="GO:0006397">
    <property type="term" value="P:mRNA processing"/>
    <property type="evidence" value="ECO:0007669"/>
    <property type="project" value="UniProtKB-UniRule"/>
</dbReference>
<comment type="caution">
    <text evidence="15">The sequence shown here is derived from an EMBL/GenBank/DDBJ whole genome shotgun (WGS) entry which is preliminary data.</text>
</comment>
<dbReference type="GO" id="GO:1990904">
    <property type="term" value="C:ribonucleoprotein complex"/>
    <property type="evidence" value="ECO:0007669"/>
    <property type="project" value="UniProtKB-KW"/>
</dbReference>
<evidence type="ECO:0000256" key="4">
    <source>
        <dbReference type="ARBA" id="ARBA00022664"/>
    </source>
</evidence>
<dbReference type="Pfam" id="PF01423">
    <property type="entry name" value="LSM"/>
    <property type="match status" value="1"/>
</dbReference>
<keyword evidence="5 12" id="KW-0694">RNA-binding</keyword>
<evidence type="ECO:0000259" key="14">
    <source>
        <dbReference type="PROSITE" id="PS52002"/>
    </source>
</evidence>
<dbReference type="OrthoDB" id="10263346at2759"/>
<feature type="region of interest" description="Disordered" evidence="13">
    <location>
        <begin position="1"/>
        <end position="34"/>
    </location>
</feature>
<dbReference type="CDD" id="cd01728">
    <property type="entry name" value="LSm1"/>
    <property type="match status" value="1"/>
</dbReference>
<feature type="compositionally biased region" description="Basic and acidic residues" evidence="13">
    <location>
        <begin position="9"/>
        <end position="18"/>
    </location>
</feature>
<dbReference type="GO" id="GO:0000290">
    <property type="term" value="P:deadenylation-dependent decapping of nuclear-transcribed mRNA"/>
    <property type="evidence" value="ECO:0007669"/>
    <property type="project" value="TreeGrafter"/>
</dbReference>
<dbReference type="FunFam" id="2.30.30.100:FF:000021">
    <property type="entry name" value="U6 snRNA-associated Sm-like protein LSm1"/>
    <property type="match status" value="1"/>
</dbReference>
<evidence type="ECO:0000256" key="3">
    <source>
        <dbReference type="ARBA" id="ARBA00022553"/>
    </source>
</evidence>
<dbReference type="GO" id="GO:0003729">
    <property type="term" value="F:mRNA binding"/>
    <property type="evidence" value="ECO:0007669"/>
    <property type="project" value="TreeGrafter"/>
</dbReference>
<evidence type="ECO:0000256" key="12">
    <source>
        <dbReference type="RuleBase" id="RU365047"/>
    </source>
</evidence>
<protein>
    <recommendedName>
        <fullName evidence="11 12">U6 snRNA-associated Sm-like protein LSm1</fullName>
    </recommendedName>
</protein>
<evidence type="ECO:0000256" key="10">
    <source>
        <dbReference type="ARBA" id="ARBA00062159"/>
    </source>
</evidence>
<comment type="similarity">
    <text evidence="1 12">Belongs to the snRNP Sm proteins family.</text>
</comment>
<dbReference type="InterPro" id="IPR047575">
    <property type="entry name" value="Sm"/>
</dbReference>
<evidence type="ECO:0000256" key="11">
    <source>
        <dbReference type="ARBA" id="ARBA00067756"/>
    </source>
</evidence>
<feature type="compositionally biased region" description="Pro residues" evidence="13">
    <location>
        <begin position="105"/>
        <end position="116"/>
    </location>
</feature>
<name>A0A9W9KWQ1_9EURO</name>
<feature type="compositionally biased region" description="Low complexity" evidence="13">
    <location>
        <begin position="83"/>
        <end position="104"/>
    </location>
</feature>
<dbReference type="InterPro" id="IPR044642">
    <property type="entry name" value="PTHR15588"/>
</dbReference>
<dbReference type="GO" id="GO:0008380">
    <property type="term" value="P:RNA splicing"/>
    <property type="evidence" value="ECO:0007669"/>
    <property type="project" value="UniProtKB-KW"/>
</dbReference>
<keyword evidence="16" id="KW-1185">Reference proteome</keyword>
<dbReference type="PROSITE" id="PS52002">
    <property type="entry name" value="SM"/>
    <property type="match status" value="1"/>
</dbReference>
<comment type="function">
    <text evidence="9">Plays a role in the degradation of histone mRNAs, the only eukaryotic mRNAs that are not polyadenylated. Probably also part of an LSm subunits-containing complex involved in the general process of mRNA degradation.</text>
</comment>
<dbReference type="PANTHER" id="PTHR15588">
    <property type="entry name" value="LSM1"/>
    <property type="match status" value="1"/>
</dbReference>
<dbReference type="SUPFAM" id="SSF50182">
    <property type="entry name" value="Sm-like ribonucleoproteins"/>
    <property type="match status" value="1"/>
</dbReference>
<keyword evidence="7 12" id="KW-0687">Ribonucleoprotein</keyword>
<keyword evidence="2 12" id="KW-0963">Cytoplasm</keyword>
<evidence type="ECO:0000256" key="13">
    <source>
        <dbReference type="SAM" id="MobiDB-lite"/>
    </source>
</evidence>
<evidence type="ECO:0000256" key="5">
    <source>
        <dbReference type="ARBA" id="ARBA00022884"/>
    </source>
</evidence>
<feature type="region of interest" description="Disordered" evidence="13">
    <location>
        <begin position="52"/>
        <end position="118"/>
    </location>
</feature>
<evidence type="ECO:0000256" key="2">
    <source>
        <dbReference type="ARBA" id="ARBA00022490"/>
    </source>
</evidence>
<dbReference type="InterPro" id="IPR034104">
    <property type="entry name" value="Lsm1"/>
</dbReference>
<evidence type="ECO:0000256" key="1">
    <source>
        <dbReference type="ARBA" id="ARBA00006850"/>
    </source>
</evidence>
<comment type="subunit">
    <text evidence="12">Component of the heptameric LSM1-LSM7 complex that forms a seven-membered ring structure with a donut shape.</text>
</comment>
<sequence>MTAFTSILHRAEKSRIERAPSTSKPRPLPNTLLPFNPHRRFLPIVPPSPSLPTALGFSPPPPNPKPQNARHRRNMERLSLESPAPAQRTPQQNQQFPQNALGPAGPQPTGGPPQLPPQMFTTAAQLLDLTDKKLVLILRDGRKLIGVLRSWDQFANLVFQDTVERIYAGQLYADVPRGIFIVRGENVLLLGEVDLDREDDIPPEVTRAPFEEVFALKKKEEAKRKKGDKKRYDELQALGFEPEHSGEILF</sequence>
<dbReference type="SMART" id="SM00651">
    <property type="entry name" value="Sm"/>
    <property type="match status" value="1"/>
</dbReference>
<dbReference type="InterPro" id="IPR010920">
    <property type="entry name" value="LSM_dom_sf"/>
</dbReference>
<organism evidence="15 16">
    <name type="scientific">Penicillium bovifimosum</name>
    <dbReference type="NCBI Taxonomy" id="126998"/>
    <lineage>
        <taxon>Eukaryota</taxon>
        <taxon>Fungi</taxon>
        <taxon>Dikarya</taxon>
        <taxon>Ascomycota</taxon>
        <taxon>Pezizomycotina</taxon>
        <taxon>Eurotiomycetes</taxon>
        <taxon>Eurotiomycetidae</taxon>
        <taxon>Eurotiales</taxon>
        <taxon>Aspergillaceae</taxon>
        <taxon>Penicillium</taxon>
    </lineage>
</organism>
<proteinExistence type="inferred from homology"/>
<comment type="subunit">
    <text evidence="8">Component of the heptameric LSM1-LSM7 complex, which consists of LSM1, LSM2, LSM3, LSM4, LSM5, LSM6 and LSM7. Component of the heptameric LSM2-LSM8 complex, which consists of LSM2, LSM3, LSM4, LSM5, LSM6, LSM7 and LSM8. The LSm subunits form a seven-membered ring structure with a doughnut shape.</text>
</comment>
<dbReference type="AlphaFoldDB" id="A0A9W9KWQ1"/>